<keyword evidence="3" id="KW-1185">Reference proteome</keyword>
<protein>
    <submittedName>
        <fullName evidence="2">Uncharacterized protein</fullName>
    </submittedName>
</protein>
<dbReference type="EMBL" id="JBGFUD010014767">
    <property type="protein sequence ID" value="MFH4983997.1"/>
    <property type="molecule type" value="Genomic_DNA"/>
</dbReference>
<dbReference type="Proteomes" id="UP001608902">
    <property type="component" value="Unassembled WGS sequence"/>
</dbReference>
<accession>A0ABD6EY27</accession>
<feature type="compositionally biased region" description="Polar residues" evidence="1">
    <location>
        <begin position="269"/>
        <end position="278"/>
    </location>
</feature>
<feature type="region of interest" description="Disordered" evidence="1">
    <location>
        <begin position="1"/>
        <end position="22"/>
    </location>
</feature>
<name>A0ABD6EY27_9BILA</name>
<comment type="caution">
    <text evidence="2">The sequence shown here is derived from an EMBL/GenBank/DDBJ whole genome shotgun (WGS) entry which is preliminary data.</text>
</comment>
<evidence type="ECO:0000313" key="2">
    <source>
        <dbReference type="EMBL" id="MFH4983997.1"/>
    </source>
</evidence>
<proteinExistence type="predicted"/>
<organism evidence="2 3">
    <name type="scientific">Gnathostoma spinigerum</name>
    <dbReference type="NCBI Taxonomy" id="75299"/>
    <lineage>
        <taxon>Eukaryota</taxon>
        <taxon>Metazoa</taxon>
        <taxon>Ecdysozoa</taxon>
        <taxon>Nematoda</taxon>
        <taxon>Chromadorea</taxon>
        <taxon>Rhabditida</taxon>
        <taxon>Spirurina</taxon>
        <taxon>Gnathostomatomorpha</taxon>
        <taxon>Gnathostomatoidea</taxon>
        <taxon>Gnathostomatidae</taxon>
        <taxon>Gnathostoma</taxon>
    </lineage>
</organism>
<feature type="region of interest" description="Disordered" evidence="1">
    <location>
        <begin position="256"/>
        <end position="278"/>
    </location>
</feature>
<reference evidence="2 3" key="1">
    <citation type="submission" date="2024-08" db="EMBL/GenBank/DDBJ databases">
        <title>Gnathostoma spinigerum genome.</title>
        <authorList>
            <person name="Gonzalez-Bertolin B."/>
            <person name="Monzon S."/>
            <person name="Zaballos A."/>
            <person name="Jimenez P."/>
            <person name="Dekumyoy P."/>
            <person name="Varona S."/>
            <person name="Cuesta I."/>
            <person name="Sumanam S."/>
            <person name="Adisakwattana P."/>
            <person name="Gasser R.B."/>
            <person name="Hernandez-Gonzalez A."/>
            <person name="Young N.D."/>
            <person name="Perteguer M.J."/>
        </authorList>
    </citation>
    <scope>NUCLEOTIDE SEQUENCE [LARGE SCALE GENOMIC DNA]</scope>
    <source>
        <strain evidence="2">AL3</strain>
        <tissue evidence="2">Liver</tissue>
    </source>
</reference>
<sequence>MSTASHMSAMGHQRTSQSSSLSYADTSIMSYPSPESRVTVSKGAAITTLHHQQQQQAHQLYTTTQIPYNSYGYLNMNMYSPVASVRQDDAQYAAALLQYPFGMGQIDMSSLSTVLPPPALASQGQPNQPPPPIQNQHQQRPDQHTSYVDFKAYAAATGVASNTAGGVTGASLLGSQQGRETSAMGNSTVAPPPGFSGPPSNMPATAFTLPQPNHMSSIFPVPPTYPQLNQLPLSFMLPHVAGNSQHKIGQHIFQQQAMDESSLPDQRHSAQQQKVSTF</sequence>
<feature type="compositionally biased region" description="Polar residues" evidence="1">
    <location>
        <begin position="13"/>
        <end position="22"/>
    </location>
</feature>
<evidence type="ECO:0000313" key="3">
    <source>
        <dbReference type="Proteomes" id="UP001608902"/>
    </source>
</evidence>
<gene>
    <name evidence="2" type="ORF">AB6A40_010706</name>
</gene>
<dbReference type="AlphaFoldDB" id="A0ABD6EY27"/>
<evidence type="ECO:0000256" key="1">
    <source>
        <dbReference type="SAM" id="MobiDB-lite"/>
    </source>
</evidence>
<feature type="region of interest" description="Disordered" evidence="1">
    <location>
        <begin position="114"/>
        <end position="143"/>
    </location>
</feature>